<dbReference type="EMBL" id="CP114014">
    <property type="protein sequence ID" value="XAY08470.1"/>
    <property type="molecule type" value="Genomic_DNA"/>
</dbReference>
<evidence type="ECO:0000256" key="3">
    <source>
        <dbReference type="ARBA" id="ARBA00022723"/>
    </source>
</evidence>
<dbReference type="PRINTS" id="PR00092">
    <property type="entry name" value="TYROSINASE"/>
</dbReference>
<dbReference type="PANTHER" id="PTHR11474:SF126">
    <property type="entry name" value="TYROSINASE-LIKE PROTEIN TYR-1-RELATED"/>
    <property type="match status" value="1"/>
</dbReference>
<name>A0AAU7B3G6_9ACTN</name>
<dbReference type="InterPro" id="IPR050316">
    <property type="entry name" value="Tyrosinase/Hemocyanin"/>
</dbReference>
<evidence type="ECO:0000256" key="4">
    <source>
        <dbReference type="ARBA" id="ARBA00023008"/>
    </source>
</evidence>
<dbReference type="Pfam" id="PF18676">
    <property type="entry name" value="MBG_2"/>
    <property type="match status" value="1"/>
</dbReference>
<dbReference type="InterPro" id="IPR006311">
    <property type="entry name" value="TAT_signal"/>
</dbReference>
<evidence type="ECO:0000313" key="8">
    <source>
        <dbReference type="EMBL" id="XAY08470.1"/>
    </source>
</evidence>
<dbReference type="RefSeq" id="WP_354699650.1">
    <property type="nucleotide sequence ID" value="NZ_CP114014.1"/>
</dbReference>
<sequence>MTDSGGGAGRRRTGRLGAALVVLAALGGSAAAPANAATCPTQLRKEIRTLSADELSRYAAAVKTLTTGPAPTAYDKLVKIHLDSARNIHFYAEFLPWHRRFIRNFEKALQLVDPSVTVPYWDAGLDASKAASAPVFGAGAFGGDGVVKTGLLPGLKPRYPAAHALTRDFSFAPPTFRTSAQMVQLLAGAKTYDAVRSAIETTQHGLVHMAVGGDLAQNSSPNDPLFWLLHSYIDKLWADWQQKNPTLAATYAGRNANGTMAKPADRLTTLNVAASSVFDTRNMCYVYQPVGAAPAPAATTTPPPATGTTSTTTTTTTTTTPTTATTPTTTGTTTATTPTTATGTTAATTPTTTTSARISGLRARLRQAAAPQLIPTSIALAADRSAVTPGATVTLTATVGTSDGAGAVRFAIDGVPADGCAAVPLQFTGVTWQATCRATPAGSGIGQVSADFLGAGAFAPSRTELSGGLTVGADVATIRFTPPPDTTYGTPINPGDLDATASRPGSTTYTFENVGVPGLLEVAKPDLVLDAGQYNLVARFVPADGSPAQEATVATRVHPATLTIRPESKDMVTGDLIPQLTWIASGFLDGDTPTVLLQQPTCQVQDAPVDDPDARLAVGTHTIRCAGGLAANYEISYPTTAKVTVRRRPCSPGAVCATDAPPSPAQREANEEFSFVCRPPLPITRRQKLEPTENTGGETVDVWRGRVT</sequence>
<evidence type="ECO:0000256" key="1">
    <source>
        <dbReference type="ARBA" id="ARBA00001973"/>
    </source>
</evidence>
<dbReference type="GO" id="GO:0016491">
    <property type="term" value="F:oxidoreductase activity"/>
    <property type="evidence" value="ECO:0007669"/>
    <property type="project" value="InterPro"/>
</dbReference>
<feature type="region of interest" description="Disordered" evidence="5">
    <location>
        <begin position="689"/>
        <end position="708"/>
    </location>
</feature>
<dbReference type="GO" id="GO:0046872">
    <property type="term" value="F:metal ion binding"/>
    <property type="evidence" value="ECO:0007669"/>
    <property type="project" value="UniProtKB-KW"/>
</dbReference>
<dbReference type="PROSITE" id="PS51318">
    <property type="entry name" value="TAT"/>
    <property type="match status" value="1"/>
</dbReference>
<dbReference type="AlphaFoldDB" id="A0AAU7B3G6"/>
<feature type="region of interest" description="Disordered" evidence="5">
    <location>
        <begin position="294"/>
        <end position="356"/>
    </location>
</feature>
<dbReference type="Gene3D" id="1.10.1280.10">
    <property type="entry name" value="Di-copper center containing domain from catechol oxidase"/>
    <property type="match status" value="1"/>
</dbReference>
<evidence type="ECO:0000259" key="7">
    <source>
        <dbReference type="PROSITE" id="PS00498"/>
    </source>
</evidence>
<reference evidence="8" key="1">
    <citation type="submission" date="2022-12" db="EMBL/GenBank/DDBJ databases">
        <title>Paraconexibacter alkalitolerans sp. nov. and Baekduia alba sp. nov., isolated from soil and emended description of the genera Paraconexibacter (Chun et al., 2020) and Baekduia (An et al., 2020).</title>
        <authorList>
            <person name="Vieira S."/>
            <person name="Huber K.J."/>
            <person name="Geppert A."/>
            <person name="Wolf J."/>
            <person name="Neumann-Schaal M."/>
            <person name="Muesken M."/>
            <person name="Overmann J."/>
        </authorList>
    </citation>
    <scope>NUCLEOTIDE SEQUENCE</scope>
    <source>
        <strain evidence="8">AEG42_29</strain>
    </source>
</reference>
<dbReference type="PROSITE" id="PS00498">
    <property type="entry name" value="TYROSINASE_2"/>
    <property type="match status" value="1"/>
</dbReference>
<keyword evidence="4" id="KW-0186">Copper</keyword>
<keyword evidence="3" id="KW-0479">Metal-binding</keyword>
<dbReference type="PANTHER" id="PTHR11474">
    <property type="entry name" value="TYROSINASE FAMILY MEMBER"/>
    <property type="match status" value="1"/>
</dbReference>
<dbReference type="InterPro" id="IPR002227">
    <property type="entry name" value="Tyrosinase_Cu-bd"/>
</dbReference>
<feature type="signal peptide" evidence="6">
    <location>
        <begin position="1"/>
        <end position="36"/>
    </location>
</feature>
<feature type="domain" description="Tyrosinase copper-binding" evidence="7">
    <location>
        <begin position="223"/>
        <end position="234"/>
    </location>
</feature>
<dbReference type="InterPro" id="IPR008922">
    <property type="entry name" value="Di-copper_centre_dom_sf"/>
</dbReference>
<comment type="similarity">
    <text evidence="2">Belongs to the tyrosinase family.</text>
</comment>
<comment type="cofactor">
    <cofactor evidence="1">
        <name>Cu(2+)</name>
        <dbReference type="ChEBI" id="CHEBI:29036"/>
    </cofactor>
</comment>
<protein>
    <recommendedName>
        <fullName evidence="7">Tyrosinase copper-binding domain-containing protein</fullName>
    </recommendedName>
</protein>
<dbReference type="Gene3D" id="2.60.40.10">
    <property type="entry name" value="Immunoglobulins"/>
    <property type="match status" value="1"/>
</dbReference>
<evidence type="ECO:0000256" key="5">
    <source>
        <dbReference type="SAM" id="MobiDB-lite"/>
    </source>
</evidence>
<gene>
    <name evidence="8" type="ORF">DSM112329_05371</name>
</gene>
<dbReference type="InterPro" id="IPR013783">
    <property type="entry name" value="Ig-like_fold"/>
</dbReference>
<dbReference type="KEGG" id="parq:DSM112329_05371"/>
<feature type="chain" id="PRO_5043929968" description="Tyrosinase copper-binding domain-containing protein" evidence="6">
    <location>
        <begin position="37"/>
        <end position="708"/>
    </location>
</feature>
<accession>A0AAU7B3G6</accession>
<evidence type="ECO:0000256" key="2">
    <source>
        <dbReference type="ARBA" id="ARBA00009928"/>
    </source>
</evidence>
<organism evidence="8">
    <name type="scientific">Paraconexibacter sp. AEG42_29</name>
    <dbReference type="NCBI Taxonomy" id="2997339"/>
    <lineage>
        <taxon>Bacteria</taxon>
        <taxon>Bacillati</taxon>
        <taxon>Actinomycetota</taxon>
        <taxon>Thermoleophilia</taxon>
        <taxon>Solirubrobacterales</taxon>
        <taxon>Paraconexibacteraceae</taxon>
        <taxon>Paraconexibacter</taxon>
    </lineage>
</organism>
<evidence type="ECO:0000256" key="6">
    <source>
        <dbReference type="SAM" id="SignalP"/>
    </source>
</evidence>
<dbReference type="Pfam" id="PF00264">
    <property type="entry name" value="Tyrosinase"/>
    <property type="match status" value="1"/>
</dbReference>
<proteinExistence type="inferred from homology"/>
<dbReference type="GO" id="GO:0005975">
    <property type="term" value="P:carbohydrate metabolic process"/>
    <property type="evidence" value="ECO:0007669"/>
    <property type="project" value="UniProtKB-ARBA"/>
</dbReference>
<dbReference type="InterPro" id="IPR041286">
    <property type="entry name" value="MBG_2"/>
</dbReference>
<dbReference type="SUPFAM" id="SSF48056">
    <property type="entry name" value="Di-copper centre-containing domain"/>
    <property type="match status" value="1"/>
</dbReference>
<keyword evidence="6" id="KW-0732">Signal</keyword>